<feature type="DNA-binding region" description="H-T-H motif" evidence="5">
    <location>
        <begin position="27"/>
        <end position="46"/>
    </location>
</feature>
<dbReference type="PROSITE" id="PS50977">
    <property type="entry name" value="HTH_TETR_2"/>
    <property type="match status" value="1"/>
</dbReference>
<dbReference type="InterPro" id="IPR001647">
    <property type="entry name" value="HTH_TetR"/>
</dbReference>
<name>A0A8J8C4Q4_9EURY</name>
<evidence type="ECO:0000259" key="6">
    <source>
        <dbReference type="PROSITE" id="PS50977"/>
    </source>
</evidence>
<dbReference type="SUPFAM" id="SSF48498">
    <property type="entry name" value="Tetracyclin repressor-like, C-terminal domain"/>
    <property type="match status" value="1"/>
</dbReference>
<dbReference type="PANTHER" id="PTHR47506">
    <property type="entry name" value="TRANSCRIPTIONAL REGULATORY PROTEIN"/>
    <property type="match status" value="1"/>
</dbReference>
<dbReference type="InterPro" id="IPR009057">
    <property type="entry name" value="Homeodomain-like_sf"/>
</dbReference>
<keyword evidence="1" id="KW-0678">Repressor</keyword>
<evidence type="ECO:0000256" key="4">
    <source>
        <dbReference type="ARBA" id="ARBA00023163"/>
    </source>
</evidence>
<dbReference type="GO" id="GO:0003677">
    <property type="term" value="F:DNA binding"/>
    <property type="evidence" value="ECO:0007669"/>
    <property type="project" value="UniProtKB-UniRule"/>
</dbReference>
<dbReference type="Pfam" id="PF13977">
    <property type="entry name" value="TetR_C_6"/>
    <property type="match status" value="1"/>
</dbReference>
<sequence>MSDGDTGEEIMAATYRALCANGYADLTMQDIADESGKSKAALHYHYDSKHDLLCAFLEYLYDGFVERTSGVAGENAYERLVAFVDAVLDRPDDDSEQFGTAILEIRAQAPYEPGFRERLTEFDEYLAGELEAILEAGVEDGTFDPEMDAEDTARFLVTVLTGAATERVTSGRSVECTRRMLTEYVETHLLTDRTREVET</sequence>
<evidence type="ECO:0000313" key="7">
    <source>
        <dbReference type="EMBL" id="MBV0924434.1"/>
    </source>
</evidence>
<evidence type="ECO:0000256" key="2">
    <source>
        <dbReference type="ARBA" id="ARBA00023015"/>
    </source>
</evidence>
<evidence type="ECO:0000256" key="5">
    <source>
        <dbReference type="PROSITE-ProRule" id="PRU00335"/>
    </source>
</evidence>
<dbReference type="PANTHER" id="PTHR47506:SF6">
    <property type="entry name" value="HTH-TYPE TRANSCRIPTIONAL REPRESSOR NEMR"/>
    <property type="match status" value="1"/>
</dbReference>
<dbReference type="InterPro" id="IPR039538">
    <property type="entry name" value="BetI_C"/>
</dbReference>
<dbReference type="SUPFAM" id="SSF46689">
    <property type="entry name" value="Homeodomain-like"/>
    <property type="match status" value="1"/>
</dbReference>
<keyword evidence="3 5" id="KW-0238">DNA-binding</keyword>
<organism evidence="7 8">
    <name type="scientific">Haloarcula limicola</name>
    <dbReference type="NCBI Taxonomy" id="1429915"/>
    <lineage>
        <taxon>Archaea</taxon>
        <taxon>Methanobacteriati</taxon>
        <taxon>Methanobacteriota</taxon>
        <taxon>Stenosarchaea group</taxon>
        <taxon>Halobacteria</taxon>
        <taxon>Halobacteriales</taxon>
        <taxon>Haloarculaceae</taxon>
        <taxon>Haloarcula</taxon>
    </lineage>
</organism>
<gene>
    <name evidence="7" type="ORF">KTS45_09490</name>
</gene>
<keyword evidence="8" id="KW-1185">Reference proteome</keyword>
<dbReference type="PRINTS" id="PR00455">
    <property type="entry name" value="HTHTETR"/>
</dbReference>
<protein>
    <submittedName>
        <fullName evidence="7">TetR/AcrR family transcriptional regulator</fullName>
    </submittedName>
</protein>
<dbReference type="OrthoDB" id="135877at2157"/>
<evidence type="ECO:0000256" key="3">
    <source>
        <dbReference type="ARBA" id="ARBA00023125"/>
    </source>
</evidence>
<proteinExistence type="predicted"/>
<keyword evidence="2" id="KW-0805">Transcription regulation</keyword>
<dbReference type="AlphaFoldDB" id="A0A8J8C4Q4"/>
<evidence type="ECO:0000313" key="8">
    <source>
        <dbReference type="Proteomes" id="UP000766550"/>
    </source>
</evidence>
<evidence type="ECO:0000256" key="1">
    <source>
        <dbReference type="ARBA" id="ARBA00022491"/>
    </source>
</evidence>
<dbReference type="EMBL" id="JAHQXF010000001">
    <property type="protein sequence ID" value="MBV0924434.1"/>
    <property type="molecule type" value="Genomic_DNA"/>
</dbReference>
<dbReference type="InterPro" id="IPR036271">
    <property type="entry name" value="Tet_transcr_reg_TetR-rel_C_sf"/>
</dbReference>
<feature type="domain" description="HTH tetR-type" evidence="6">
    <location>
        <begin position="4"/>
        <end position="64"/>
    </location>
</feature>
<comment type="caution">
    <text evidence="7">The sequence shown here is derived from an EMBL/GenBank/DDBJ whole genome shotgun (WGS) entry which is preliminary data.</text>
</comment>
<dbReference type="Proteomes" id="UP000766550">
    <property type="component" value="Unassembled WGS sequence"/>
</dbReference>
<dbReference type="Pfam" id="PF00440">
    <property type="entry name" value="TetR_N"/>
    <property type="match status" value="1"/>
</dbReference>
<reference evidence="7 8" key="1">
    <citation type="submission" date="2021-06" db="EMBL/GenBank/DDBJ databases">
        <title>New haloarchaea isolates fom saline soil.</title>
        <authorList>
            <person name="Duran-Viseras A."/>
            <person name="Sanchez-Porro C.S."/>
            <person name="Ventosa A."/>
        </authorList>
    </citation>
    <scope>NUCLEOTIDE SEQUENCE [LARGE SCALE GENOMIC DNA]</scope>
    <source>
        <strain evidence="7 8">JCM 183640</strain>
    </source>
</reference>
<dbReference type="RefSeq" id="WP_162317485.1">
    <property type="nucleotide sequence ID" value="NZ_JAHQXF010000001.1"/>
</dbReference>
<keyword evidence="4" id="KW-0804">Transcription</keyword>
<dbReference type="Gene3D" id="1.10.357.10">
    <property type="entry name" value="Tetracycline Repressor, domain 2"/>
    <property type="match status" value="1"/>
</dbReference>
<accession>A0A8J8C4Q4</accession>